<dbReference type="Proteomes" id="UP001143328">
    <property type="component" value="Unassembled WGS sequence"/>
</dbReference>
<dbReference type="RefSeq" id="WP_271196428.1">
    <property type="nucleotide sequence ID" value="NZ_BSFN01000009.1"/>
</dbReference>
<comment type="caution">
    <text evidence="2">The sequence shown here is derived from an EMBL/GenBank/DDBJ whole genome shotgun (WGS) entry which is preliminary data.</text>
</comment>
<reference evidence="2" key="2">
    <citation type="submission" date="2023-01" db="EMBL/GenBank/DDBJ databases">
        <authorList>
            <person name="Sun Q."/>
            <person name="Evtushenko L."/>
        </authorList>
    </citation>
    <scope>NUCLEOTIDE SEQUENCE</scope>
    <source>
        <strain evidence="2">VKM B-2935</strain>
    </source>
</reference>
<dbReference type="EMBL" id="BSFN01000009">
    <property type="protein sequence ID" value="GLK90237.1"/>
    <property type="molecule type" value="Genomic_DNA"/>
</dbReference>
<dbReference type="AlphaFoldDB" id="A0A9W6NGV6"/>
<proteinExistence type="predicted"/>
<gene>
    <name evidence="2" type="ORF">GCM10017655_32990</name>
</gene>
<accession>A0A9W6NGV6</accession>
<feature type="domain" description="DUF7693" evidence="1">
    <location>
        <begin position="5"/>
        <end position="101"/>
    </location>
</feature>
<sequence length="103" mass="11553">MHTSLSAREAYQLLKDIAMGVRVMTRVGEHCWSTCHCGPIPIDVEGWRLTLFKEGGEPGYCVECSAPDGRSAGVETWGRHGTDPVQLLSRWEREQLERLLKGL</sequence>
<keyword evidence="3" id="KW-1185">Reference proteome</keyword>
<name>A0A9W6NGV6_9PSED</name>
<evidence type="ECO:0000313" key="3">
    <source>
        <dbReference type="Proteomes" id="UP001143328"/>
    </source>
</evidence>
<reference evidence="2" key="1">
    <citation type="journal article" date="2014" name="Int. J. Syst. Evol. Microbiol.">
        <title>Complete genome sequence of Corynebacterium casei LMG S-19264T (=DSM 44701T), isolated from a smear-ripened cheese.</title>
        <authorList>
            <consortium name="US DOE Joint Genome Institute (JGI-PGF)"/>
            <person name="Walter F."/>
            <person name="Albersmeier A."/>
            <person name="Kalinowski J."/>
            <person name="Ruckert C."/>
        </authorList>
    </citation>
    <scope>NUCLEOTIDE SEQUENCE</scope>
    <source>
        <strain evidence="2">VKM B-2935</strain>
    </source>
</reference>
<protein>
    <recommendedName>
        <fullName evidence="1">DUF7693 domain-containing protein</fullName>
    </recommendedName>
</protein>
<dbReference type="Pfam" id="PF24745">
    <property type="entry name" value="DUF7693"/>
    <property type="match status" value="1"/>
</dbReference>
<dbReference type="InterPro" id="IPR056110">
    <property type="entry name" value="DUF7693"/>
</dbReference>
<evidence type="ECO:0000313" key="2">
    <source>
        <dbReference type="EMBL" id="GLK90237.1"/>
    </source>
</evidence>
<evidence type="ECO:0000259" key="1">
    <source>
        <dbReference type="Pfam" id="PF24745"/>
    </source>
</evidence>
<organism evidence="2 3">
    <name type="scientific">Pseudomonas turukhanskensis</name>
    <dbReference type="NCBI Taxonomy" id="1806536"/>
    <lineage>
        <taxon>Bacteria</taxon>
        <taxon>Pseudomonadati</taxon>
        <taxon>Pseudomonadota</taxon>
        <taxon>Gammaproteobacteria</taxon>
        <taxon>Pseudomonadales</taxon>
        <taxon>Pseudomonadaceae</taxon>
        <taxon>Pseudomonas</taxon>
    </lineage>
</organism>